<dbReference type="Gene3D" id="2.60.40.2470">
    <property type="entry name" value="SoxY domain"/>
    <property type="match status" value="1"/>
</dbReference>
<sequence>MIRSRLSLSLLLSFAFASVFAPAKAADSYDPWPGLVQDIFNNKAMQDGADIIAIEMPTRAEDASVVPVTLRSKLSPADERRIRTITLVIDQNPAPMAAKFTLGADANVTAISTRVRVNNYTDVHAVAELTDGQLYVVKTFVKASGGCSAPAAKNPDEAKAHIGQMRYRQFAQAGNGATSGMREAQVMIGHPNNSGLQMDQVTQLYIPAFFIDRLTLSQDGSLVLSVEGGISISEDPNIRFSYVSNGAKQFRAEAKDTQGHVFEHDWPADGSGT</sequence>
<protein>
    <submittedName>
        <fullName evidence="4">Quinoprotein dehydrogenase-associated SoxYZ-like carrier</fullName>
    </submittedName>
</protein>
<evidence type="ECO:0000256" key="1">
    <source>
        <dbReference type="SAM" id="SignalP"/>
    </source>
</evidence>
<keyword evidence="1" id="KW-0732">Signal</keyword>
<accession>A0ABY3RB34</accession>
<gene>
    <name evidence="4" type="ORF">LQG66_34015</name>
</gene>
<dbReference type="Gene3D" id="2.60.40.10">
    <property type="entry name" value="Immunoglobulins"/>
    <property type="match status" value="1"/>
</dbReference>
<dbReference type="Proteomes" id="UP001431010">
    <property type="component" value="Chromosome"/>
</dbReference>
<evidence type="ECO:0000259" key="2">
    <source>
        <dbReference type="Pfam" id="PF08770"/>
    </source>
</evidence>
<evidence type="ECO:0000313" key="4">
    <source>
        <dbReference type="EMBL" id="UFZ04154.1"/>
    </source>
</evidence>
<dbReference type="InterPro" id="IPR038162">
    <property type="entry name" value="SoxY_sf"/>
</dbReference>
<feature type="signal peptide" evidence="1">
    <location>
        <begin position="1"/>
        <end position="25"/>
    </location>
</feature>
<dbReference type="RefSeq" id="WP_231320166.1">
    <property type="nucleotide sequence ID" value="NZ_CP088156.1"/>
</dbReference>
<name>A0ABY3RB34_9BRAD</name>
<dbReference type="InterPro" id="IPR030831">
    <property type="entry name" value="Fuse-rel_SoxYZ"/>
</dbReference>
<dbReference type="Pfam" id="PF13501">
    <property type="entry name" value="SoxY"/>
    <property type="match status" value="1"/>
</dbReference>
<evidence type="ECO:0000313" key="5">
    <source>
        <dbReference type="Proteomes" id="UP001431010"/>
    </source>
</evidence>
<dbReference type="InterPro" id="IPR014880">
    <property type="entry name" value="SoxZ_dom"/>
</dbReference>
<feature type="domain" description="Ig-like SoxY" evidence="3">
    <location>
        <begin position="37"/>
        <end position="147"/>
    </location>
</feature>
<proteinExistence type="predicted"/>
<dbReference type="EMBL" id="CP088156">
    <property type="protein sequence ID" value="UFZ04154.1"/>
    <property type="molecule type" value="Genomic_DNA"/>
</dbReference>
<evidence type="ECO:0000259" key="3">
    <source>
        <dbReference type="Pfam" id="PF13501"/>
    </source>
</evidence>
<feature type="domain" description="Sulphur oxidation protein SoxZ" evidence="2">
    <location>
        <begin position="179"/>
        <end position="265"/>
    </location>
</feature>
<feature type="chain" id="PRO_5045857345" evidence="1">
    <location>
        <begin position="26"/>
        <end position="273"/>
    </location>
</feature>
<dbReference type="SUPFAM" id="SSF81296">
    <property type="entry name" value="E set domains"/>
    <property type="match status" value="1"/>
</dbReference>
<dbReference type="InterPro" id="IPR013783">
    <property type="entry name" value="Ig-like_fold"/>
</dbReference>
<reference evidence="4" key="1">
    <citation type="journal article" date="2024" name="Antonie Van Leeuwenhoek">
        <title>Bradyrhizobium ontarionense sp. nov., a novel bacterial symbiont isolated from Aeschynomene indica (Indian jointvetch), harbours photosynthesis, nitrogen fixation and nitrous oxide (N2O) reductase genes.</title>
        <authorList>
            <person name="Bromfield E.S.P."/>
            <person name="Cloutier S."/>
        </authorList>
    </citation>
    <scope>NUCLEOTIDE SEQUENCE</scope>
    <source>
        <strain evidence="4">A19</strain>
    </source>
</reference>
<dbReference type="Pfam" id="PF08770">
    <property type="entry name" value="SoxZ"/>
    <property type="match status" value="1"/>
</dbReference>
<dbReference type="InterPro" id="IPR032711">
    <property type="entry name" value="SoxY"/>
</dbReference>
<dbReference type="InterPro" id="IPR014756">
    <property type="entry name" value="Ig_E-set"/>
</dbReference>
<organism evidence="4 5">
    <name type="scientific">Bradyrhizobium ontarionense</name>
    <dbReference type="NCBI Taxonomy" id="2898149"/>
    <lineage>
        <taxon>Bacteria</taxon>
        <taxon>Pseudomonadati</taxon>
        <taxon>Pseudomonadota</taxon>
        <taxon>Alphaproteobacteria</taxon>
        <taxon>Hyphomicrobiales</taxon>
        <taxon>Nitrobacteraceae</taxon>
        <taxon>Bradyrhizobium</taxon>
    </lineage>
</organism>
<keyword evidence="5" id="KW-1185">Reference proteome</keyword>
<dbReference type="NCBIfam" id="TIGR04557">
    <property type="entry name" value="fuse_rel_SoxYZ"/>
    <property type="match status" value="1"/>
</dbReference>